<evidence type="ECO:0000256" key="4">
    <source>
        <dbReference type="SAM" id="SignalP"/>
    </source>
</evidence>
<dbReference type="Proteomes" id="UP000306441">
    <property type="component" value="Unassembled WGS sequence"/>
</dbReference>
<feature type="signal peptide" evidence="4">
    <location>
        <begin position="1"/>
        <end position="21"/>
    </location>
</feature>
<keyword evidence="4" id="KW-0732">Signal</keyword>
<gene>
    <name evidence="5" type="ORF">E6C48_10580</name>
</gene>
<comment type="caution">
    <text evidence="5">The sequence shown here is derived from an EMBL/GenBank/DDBJ whole genome shotgun (WGS) entry which is preliminary data.</text>
</comment>
<keyword evidence="2 3" id="KW-0802">TPR repeat</keyword>
<evidence type="ECO:0000256" key="3">
    <source>
        <dbReference type="PROSITE-ProRule" id="PRU00339"/>
    </source>
</evidence>
<evidence type="ECO:0000256" key="1">
    <source>
        <dbReference type="ARBA" id="ARBA00022737"/>
    </source>
</evidence>
<keyword evidence="6" id="KW-1185">Reference proteome</keyword>
<feature type="chain" id="PRO_5046760527" description="Tetratricopeptide repeat protein" evidence="4">
    <location>
        <begin position="22"/>
        <end position="197"/>
    </location>
</feature>
<organism evidence="5 6">
    <name type="scientific">Ollibium composti</name>
    <dbReference type="NCBI Taxonomy" id="2675109"/>
    <lineage>
        <taxon>Bacteria</taxon>
        <taxon>Pseudomonadati</taxon>
        <taxon>Pseudomonadota</taxon>
        <taxon>Alphaproteobacteria</taxon>
        <taxon>Hyphomicrobiales</taxon>
        <taxon>Phyllobacteriaceae</taxon>
        <taxon>Ollibium</taxon>
    </lineage>
</organism>
<protein>
    <recommendedName>
        <fullName evidence="7">Tetratricopeptide repeat protein</fullName>
    </recommendedName>
</protein>
<dbReference type="Gene3D" id="1.25.40.10">
    <property type="entry name" value="Tetratricopeptide repeat domain"/>
    <property type="match status" value="1"/>
</dbReference>
<proteinExistence type="predicted"/>
<evidence type="ECO:0000256" key="2">
    <source>
        <dbReference type="ARBA" id="ARBA00022803"/>
    </source>
</evidence>
<keyword evidence="1" id="KW-0677">Repeat</keyword>
<name>A0ABY2Q7U4_9HYPH</name>
<dbReference type="PANTHER" id="PTHR44858:SF1">
    <property type="entry name" value="UDP-N-ACETYLGLUCOSAMINE--PEPTIDE N-ACETYLGLUCOSAMINYLTRANSFERASE SPINDLY-RELATED"/>
    <property type="match status" value="1"/>
</dbReference>
<dbReference type="RefSeq" id="WP_136356916.1">
    <property type="nucleotide sequence ID" value="NZ_SSNY01000005.1"/>
</dbReference>
<dbReference type="EMBL" id="SSNY01000005">
    <property type="protein sequence ID" value="THF57449.1"/>
    <property type="molecule type" value="Genomic_DNA"/>
</dbReference>
<dbReference type="InterPro" id="IPR050498">
    <property type="entry name" value="Ycf3"/>
</dbReference>
<dbReference type="InterPro" id="IPR019734">
    <property type="entry name" value="TPR_rpt"/>
</dbReference>
<evidence type="ECO:0000313" key="5">
    <source>
        <dbReference type="EMBL" id="THF57449.1"/>
    </source>
</evidence>
<sequence>MRIVFAVCAALLPSTVIPSVAATPAQDGAPASRAPQTREQRLDALFSSLKRERNEKAAERTAARIYDEWNHSGSASIDLMMQWSQKAIEDKKYAVALDFLDQVVTLQPTYAEGWNRRATLHYIMKNYGKSMADIDRTLQLEPRHFGAISGLAQIMADTGRKEQALQAWQRVLDIYPMLRSAQNQVATLSEELAGEGI</sequence>
<dbReference type="PROSITE" id="PS50005">
    <property type="entry name" value="TPR"/>
    <property type="match status" value="1"/>
</dbReference>
<dbReference type="SUPFAM" id="SSF48452">
    <property type="entry name" value="TPR-like"/>
    <property type="match status" value="1"/>
</dbReference>
<feature type="repeat" description="TPR" evidence="3">
    <location>
        <begin position="111"/>
        <end position="144"/>
    </location>
</feature>
<accession>A0ABY2Q7U4</accession>
<dbReference type="InterPro" id="IPR011990">
    <property type="entry name" value="TPR-like_helical_dom_sf"/>
</dbReference>
<dbReference type="SMART" id="SM00028">
    <property type="entry name" value="TPR"/>
    <property type="match status" value="2"/>
</dbReference>
<evidence type="ECO:0008006" key="7">
    <source>
        <dbReference type="Google" id="ProtNLM"/>
    </source>
</evidence>
<dbReference type="PANTHER" id="PTHR44858">
    <property type="entry name" value="TETRATRICOPEPTIDE REPEAT PROTEIN 6"/>
    <property type="match status" value="1"/>
</dbReference>
<evidence type="ECO:0000313" key="6">
    <source>
        <dbReference type="Proteomes" id="UP000306441"/>
    </source>
</evidence>
<reference evidence="5 6" key="1">
    <citation type="submission" date="2019-04" db="EMBL/GenBank/DDBJ databases">
        <title>Mesorhizobium composti sp. nov., isolated from compost.</title>
        <authorList>
            <person name="Lin S.-Y."/>
            <person name="Hameed A."/>
            <person name="Hsieh Y.-T."/>
            <person name="Young C.-C."/>
        </authorList>
    </citation>
    <scope>NUCLEOTIDE SEQUENCE [LARGE SCALE GENOMIC DNA]</scope>
    <source>
        <strain evidence="5 6">CC-YTH430</strain>
    </source>
</reference>